<evidence type="ECO:0000256" key="1">
    <source>
        <dbReference type="ARBA" id="ARBA00022741"/>
    </source>
</evidence>
<dbReference type="SUPFAM" id="SSF52540">
    <property type="entry name" value="P-loop containing nucleoside triphosphate hydrolases"/>
    <property type="match status" value="1"/>
</dbReference>
<evidence type="ECO:0000256" key="2">
    <source>
        <dbReference type="ARBA" id="ARBA00022840"/>
    </source>
</evidence>
<dbReference type="PANTHER" id="PTHR32309">
    <property type="entry name" value="TYROSINE-PROTEIN KINASE"/>
    <property type="match status" value="1"/>
</dbReference>
<evidence type="ECO:0000313" key="4">
    <source>
        <dbReference type="Proteomes" id="UP000002294"/>
    </source>
</evidence>
<keyword evidence="1" id="KW-0547">Nucleotide-binding</keyword>
<reference evidence="3 4" key="1">
    <citation type="journal article" date="2009" name="Stand. Genomic Sci.">
        <title>Complete genome sequence of Anaerococcus prevotii type strain (PC1).</title>
        <authorList>
            <person name="Labutti K."/>
            <person name="Pukall R."/>
            <person name="Steenblock K."/>
            <person name="Glavina Del Rio T."/>
            <person name="Tice H."/>
            <person name="Copeland A."/>
            <person name="Cheng J.F."/>
            <person name="Lucas S."/>
            <person name="Chen F."/>
            <person name="Nolan M."/>
            <person name="Bruce D."/>
            <person name="Goodwin L."/>
            <person name="Pitluck S."/>
            <person name="Ivanova N."/>
            <person name="Mavromatis K."/>
            <person name="Ovchinnikova G."/>
            <person name="Pati A."/>
            <person name="Chen A."/>
            <person name="Palaniappan K."/>
            <person name="Land M."/>
            <person name="Hauser L."/>
            <person name="Chang Y.J."/>
            <person name="Jeffries C.D."/>
            <person name="Chain P."/>
            <person name="Saunders E."/>
            <person name="Brettin T."/>
            <person name="Detter J.C."/>
            <person name="Han C."/>
            <person name="Goker M."/>
            <person name="Bristow J."/>
            <person name="Eisen J.A."/>
            <person name="Markowitz V."/>
            <person name="Hugenholtz P."/>
            <person name="Kyrpides N.C."/>
            <person name="Klenk H.P."/>
            <person name="Lapidus A."/>
        </authorList>
    </citation>
    <scope>NUCLEOTIDE SEQUENCE [LARGE SCALE GENOMIC DNA]</scope>
    <source>
        <strain evidence="4">ATCC 9321 / DSM 20548 / JCM 6508 / NCTC 11806 / PC1</strain>
    </source>
</reference>
<dbReference type="KEGG" id="apr:Apre_0248"/>
<keyword evidence="4" id="KW-1185">Reference proteome</keyword>
<gene>
    <name evidence="3" type="ordered locus">Apre_0248</name>
</gene>
<dbReference type="OrthoDB" id="1690483at2"/>
<evidence type="ECO:0000313" key="3">
    <source>
        <dbReference type="EMBL" id="ACV28300.1"/>
    </source>
</evidence>
<dbReference type="EMBL" id="CP001708">
    <property type="protein sequence ID" value="ACV28300.1"/>
    <property type="molecule type" value="Genomic_DNA"/>
</dbReference>
<dbReference type="InterPro" id="IPR050445">
    <property type="entry name" value="Bact_polysacc_biosynth/exp"/>
</dbReference>
<dbReference type="AlphaFoldDB" id="C7RFN9"/>
<dbReference type="CDD" id="cd05387">
    <property type="entry name" value="BY-kinase"/>
    <property type="match status" value="1"/>
</dbReference>
<dbReference type="InterPro" id="IPR027417">
    <property type="entry name" value="P-loop_NTPase"/>
</dbReference>
<dbReference type="GO" id="GO:0004713">
    <property type="term" value="F:protein tyrosine kinase activity"/>
    <property type="evidence" value="ECO:0007669"/>
    <property type="project" value="TreeGrafter"/>
</dbReference>
<protein>
    <submittedName>
        <fullName evidence="3">ATPase involved in chromosome partitioning-like protein</fullName>
    </submittedName>
</protein>
<dbReference type="eggNOG" id="COG0489">
    <property type="taxonomic scope" value="Bacteria"/>
</dbReference>
<dbReference type="HOGENOM" id="CLU_1264749_0_0_9"/>
<organism evidence="3 4">
    <name type="scientific">Anaerococcus prevotii (strain ATCC 9321 / DSM 20548 / JCM 6508 / NCTC 11806 / PC1)</name>
    <name type="common">Peptostreptococcus prevotii</name>
    <name type="synonym">Peptococcus prevotii</name>
    <dbReference type="NCBI Taxonomy" id="525919"/>
    <lineage>
        <taxon>Bacteria</taxon>
        <taxon>Bacillati</taxon>
        <taxon>Bacillota</taxon>
        <taxon>Tissierellia</taxon>
        <taxon>Tissierellales</taxon>
        <taxon>Peptoniphilaceae</taxon>
        <taxon>Anaerococcus</taxon>
    </lineage>
</organism>
<dbReference type="Proteomes" id="UP000002294">
    <property type="component" value="Chromosome"/>
</dbReference>
<accession>C7RFN9</accession>
<proteinExistence type="predicted"/>
<dbReference type="PANTHER" id="PTHR32309:SF13">
    <property type="entry name" value="FERRIC ENTEROBACTIN TRANSPORT PROTEIN FEPE"/>
    <property type="match status" value="1"/>
</dbReference>
<dbReference type="STRING" id="525919.Apre_0248"/>
<keyword evidence="2" id="KW-0067">ATP-binding</keyword>
<dbReference type="GO" id="GO:0005886">
    <property type="term" value="C:plasma membrane"/>
    <property type="evidence" value="ECO:0007669"/>
    <property type="project" value="TreeGrafter"/>
</dbReference>
<sequence>MFRKKDEEKKEIALQAFYDLEDKLIKNLDNDDKLIGFTSTTNHTDQALNIYIMAKHLAEEGDRILIIDANLREPALEDLTDKHEERGFIDGVLGDYPKDDLIKFDEKFDNIYLMYSGKVSDYADEFLEPSDIKNFIESLRDSFDYIFVNTTANKDIPEANMFLALCDKVLVFTTFANKDNDIYKESIKQLENVNAEILGIVLTNYIYSEAEVREMFGED</sequence>
<name>C7RFN9_ANAPD</name>
<dbReference type="RefSeq" id="WP_015777214.1">
    <property type="nucleotide sequence ID" value="NC_013171.1"/>
</dbReference>
<dbReference type="InterPro" id="IPR005702">
    <property type="entry name" value="Wzc-like_C"/>
</dbReference>
<dbReference type="Gene3D" id="3.40.50.300">
    <property type="entry name" value="P-loop containing nucleotide triphosphate hydrolases"/>
    <property type="match status" value="1"/>
</dbReference>